<dbReference type="Pfam" id="PF13349">
    <property type="entry name" value="DUF4097"/>
    <property type="match status" value="1"/>
</dbReference>
<reference evidence="3 4" key="1">
    <citation type="submission" date="2020-12" db="EMBL/GenBank/DDBJ databases">
        <title>FDA dAtabase for Regulatory Grade micrObial Sequences (FDA-ARGOS): Supporting development and validation of Infectious Disease Dx tests.</title>
        <authorList>
            <person name="Sproer C."/>
            <person name="Gronow S."/>
            <person name="Severitt S."/>
            <person name="Schroder I."/>
            <person name="Tallon L."/>
            <person name="Sadzewicz L."/>
            <person name="Zhao X."/>
            <person name="Boylan J."/>
            <person name="Ott S."/>
            <person name="Bowen H."/>
            <person name="Vavikolanu K."/>
            <person name="Mehta A."/>
            <person name="Aluvathingal J."/>
            <person name="Nadendla S."/>
            <person name="Lowell S."/>
            <person name="Myers T."/>
            <person name="Yan Y."/>
            <person name="Sichtig H."/>
        </authorList>
    </citation>
    <scope>NUCLEOTIDE SEQUENCE [LARGE SCALE GENOMIC DNA]</scope>
    <source>
        <strain evidence="3 4">FDAARGOS_989</strain>
    </source>
</reference>
<feature type="compositionally biased region" description="Acidic residues" evidence="1">
    <location>
        <begin position="298"/>
        <end position="307"/>
    </location>
</feature>
<gene>
    <name evidence="3" type="ORF">I6H46_05355</name>
</gene>
<feature type="domain" description="DUF4097" evidence="2">
    <location>
        <begin position="102"/>
        <end position="287"/>
    </location>
</feature>
<dbReference type="Proteomes" id="UP000595871">
    <property type="component" value="Chromosome"/>
</dbReference>
<feature type="compositionally biased region" description="Low complexity" evidence="1">
    <location>
        <begin position="308"/>
        <end position="325"/>
    </location>
</feature>
<evidence type="ECO:0000313" key="4">
    <source>
        <dbReference type="Proteomes" id="UP000595871"/>
    </source>
</evidence>
<proteinExistence type="predicted"/>
<keyword evidence="4" id="KW-1185">Reference proteome</keyword>
<dbReference type="EMBL" id="CP067016">
    <property type="protein sequence ID" value="QQN55372.1"/>
    <property type="molecule type" value="Genomic_DNA"/>
</dbReference>
<evidence type="ECO:0000259" key="2">
    <source>
        <dbReference type="Pfam" id="PF13349"/>
    </source>
</evidence>
<dbReference type="InterPro" id="IPR025164">
    <property type="entry name" value="Toastrack_DUF4097"/>
</dbReference>
<accession>A0A7T7USM1</accession>
<protein>
    <submittedName>
        <fullName evidence="3">DUF4097 family beta strand repeat protein</fullName>
    </submittedName>
</protein>
<evidence type="ECO:0000313" key="3">
    <source>
        <dbReference type="EMBL" id="QQN55372.1"/>
    </source>
</evidence>
<dbReference type="RefSeq" id="WP_200225527.1">
    <property type="nucleotide sequence ID" value="NZ_CP067016.1"/>
</dbReference>
<sequence length="333" mass="37582">MSKNKKNNSFKLDKKQMAIGFFALIVLALIFFLSRNIDFASKEGKSSKEINENSYNSSKIMRVDLDDLKSIDFDLNTCDVRIQESSTNPYVEYTNLYKDDYSYEVKTKYKDGNLKLSSDIKGRELYMKNKIQIVRIFLPKNKYLESIKGRVGAGDIKISGLSCKDMDLDLKSGNISFENSKISGAVKNKTGSIMLKKSEIKNTNLTTTSGNILISDCKLMANESMETENGDIKIKIKDPINSFNINAKLNVGNFVLGDVSYRNILDGYQTGKNKKKILNLKTNIGDILFNQNEKEQINEEDFIDGPDEQSSNESSNESSNSNDDNINNKDENN</sequence>
<dbReference type="AlphaFoldDB" id="A0A7T7USM1"/>
<organism evidence="3 4">
    <name type="scientific">Anaerococcus obesiensis</name>
    <dbReference type="NCBI Taxonomy" id="1287640"/>
    <lineage>
        <taxon>Bacteria</taxon>
        <taxon>Bacillati</taxon>
        <taxon>Bacillota</taxon>
        <taxon>Tissierellia</taxon>
        <taxon>Tissierellales</taxon>
        <taxon>Peptoniphilaceae</taxon>
        <taxon>Anaerococcus</taxon>
    </lineage>
</organism>
<evidence type="ECO:0000256" key="1">
    <source>
        <dbReference type="SAM" id="MobiDB-lite"/>
    </source>
</evidence>
<name>A0A7T7USM1_9FIRM</name>
<dbReference type="KEGG" id="aob:I6H46_05355"/>
<feature type="region of interest" description="Disordered" evidence="1">
    <location>
        <begin position="295"/>
        <end position="333"/>
    </location>
</feature>